<dbReference type="GO" id="GO:0000070">
    <property type="term" value="P:mitotic sister chromatid segregation"/>
    <property type="evidence" value="ECO:0007669"/>
    <property type="project" value="TreeGrafter"/>
</dbReference>
<evidence type="ECO:0000256" key="10">
    <source>
        <dbReference type="SAM" id="Coils"/>
    </source>
</evidence>
<proteinExistence type="inferred from homology"/>
<evidence type="ECO:0000256" key="3">
    <source>
        <dbReference type="ARBA" id="ARBA00022454"/>
    </source>
</evidence>
<feature type="coiled-coil region" evidence="10">
    <location>
        <begin position="118"/>
        <end position="152"/>
    </location>
</feature>
<evidence type="ECO:0000256" key="7">
    <source>
        <dbReference type="ARBA" id="ARBA00023054"/>
    </source>
</evidence>
<sequence length="244" mass="27325">MEAERTSEGEAFFESLGLNPRLFLNDVLNNVDDLTDSAFEIFLQEAPKLISIVGDEKAQALDKGTKSIQKLINAAKAKGFGCWERLCLEQVFAVPEGMSLSENNDSSKNLAIEVELSDMELDSELESLRKELAAAQKEHEKLHSEITLLEKGSNFRTKFDTSVVETLGVYEDNSVQESFRDILKAIPELHQKLSDMRTKSHTSVHHPLFSGSYVDTVPASNEDFSGRLEDVRDVINILRAKKAY</sequence>
<keyword evidence="5" id="KW-0498">Mitosis</keyword>
<comment type="subcellular location">
    <subcellularLocation>
        <location evidence="1">Chromosome</location>
        <location evidence="1">Centromere</location>
        <location evidence="1">Kinetochore</location>
    </subcellularLocation>
</comment>
<dbReference type="PANTHER" id="PTHR14527:SF2">
    <property type="entry name" value="PROTEIN MIS12 HOMOLOG"/>
    <property type="match status" value="1"/>
</dbReference>
<dbReference type="GO" id="GO:0005634">
    <property type="term" value="C:nucleus"/>
    <property type="evidence" value="ECO:0007669"/>
    <property type="project" value="InterPro"/>
</dbReference>
<keyword evidence="9" id="KW-0137">Centromere</keyword>
<evidence type="ECO:0000313" key="11">
    <source>
        <dbReference type="EMBL" id="KAF3322201.1"/>
    </source>
</evidence>
<comment type="caution">
    <text evidence="11">The sequence shown here is derived from an EMBL/GenBank/DDBJ whole genome shotgun (WGS) entry which is preliminary data.</text>
</comment>
<reference evidence="11" key="1">
    <citation type="submission" date="2020-01" db="EMBL/GenBank/DDBJ databases">
        <title>Genome sequence of Kobresia littledalei, the first chromosome-level genome in the family Cyperaceae.</title>
        <authorList>
            <person name="Qu G."/>
        </authorList>
    </citation>
    <scope>NUCLEOTIDE SEQUENCE</scope>
    <source>
        <strain evidence="11">C.B.Clarke</strain>
        <tissue evidence="11">Leaf</tissue>
    </source>
</reference>
<keyword evidence="6" id="KW-0995">Kinetochore</keyword>
<keyword evidence="7 10" id="KW-0175">Coiled coil</keyword>
<evidence type="ECO:0000256" key="4">
    <source>
        <dbReference type="ARBA" id="ARBA00022618"/>
    </source>
</evidence>
<evidence type="ECO:0000256" key="2">
    <source>
        <dbReference type="ARBA" id="ARBA00008643"/>
    </source>
</evidence>
<keyword evidence="3" id="KW-0158">Chromosome</keyword>
<accession>A0A833QGW6</accession>
<evidence type="ECO:0000313" key="12">
    <source>
        <dbReference type="Proteomes" id="UP000623129"/>
    </source>
</evidence>
<keyword evidence="8" id="KW-0131">Cell cycle</keyword>
<dbReference type="GO" id="GO:0000444">
    <property type="term" value="C:MIS12/MIND type complex"/>
    <property type="evidence" value="ECO:0007669"/>
    <property type="project" value="TreeGrafter"/>
</dbReference>
<evidence type="ECO:0000256" key="1">
    <source>
        <dbReference type="ARBA" id="ARBA00004629"/>
    </source>
</evidence>
<gene>
    <name evidence="11" type="ORF">FCM35_KLT13342</name>
</gene>
<evidence type="ECO:0000256" key="5">
    <source>
        <dbReference type="ARBA" id="ARBA00022776"/>
    </source>
</evidence>
<dbReference type="GO" id="GO:0051382">
    <property type="term" value="P:kinetochore assembly"/>
    <property type="evidence" value="ECO:0007669"/>
    <property type="project" value="TreeGrafter"/>
</dbReference>
<dbReference type="OrthoDB" id="1884855at2759"/>
<name>A0A833QGW6_9POAL</name>
<dbReference type="InterPro" id="IPR008685">
    <property type="entry name" value="Centromere_Mis12"/>
</dbReference>
<evidence type="ECO:0000256" key="9">
    <source>
        <dbReference type="ARBA" id="ARBA00023328"/>
    </source>
</evidence>
<keyword evidence="12" id="KW-1185">Reference proteome</keyword>
<dbReference type="EMBL" id="SWLB01000025">
    <property type="protein sequence ID" value="KAF3322201.1"/>
    <property type="molecule type" value="Genomic_DNA"/>
</dbReference>
<comment type="similarity">
    <text evidence="2">Belongs to the mis12 family.</text>
</comment>
<keyword evidence="4" id="KW-0132">Cell division</keyword>
<dbReference type="PANTHER" id="PTHR14527">
    <property type="entry name" value="PROTEIN MIS12 HOMOLOG"/>
    <property type="match status" value="1"/>
</dbReference>
<dbReference type="GO" id="GO:0051301">
    <property type="term" value="P:cell division"/>
    <property type="evidence" value="ECO:0007669"/>
    <property type="project" value="UniProtKB-KW"/>
</dbReference>
<evidence type="ECO:0000256" key="6">
    <source>
        <dbReference type="ARBA" id="ARBA00022838"/>
    </source>
</evidence>
<protein>
    <submittedName>
        <fullName evidence="11">Mis12 protein</fullName>
    </submittedName>
</protein>
<dbReference type="Proteomes" id="UP000623129">
    <property type="component" value="Unassembled WGS sequence"/>
</dbReference>
<dbReference type="AlphaFoldDB" id="A0A833QGW6"/>
<organism evidence="11 12">
    <name type="scientific">Carex littledalei</name>
    <dbReference type="NCBI Taxonomy" id="544730"/>
    <lineage>
        <taxon>Eukaryota</taxon>
        <taxon>Viridiplantae</taxon>
        <taxon>Streptophyta</taxon>
        <taxon>Embryophyta</taxon>
        <taxon>Tracheophyta</taxon>
        <taxon>Spermatophyta</taxon>
        <taxon>Magnoliopsida</taxon>
        <taxon>Liliopsida</taxon>
        <taxon>Poales</taxon>
        <taxon>Cyperaceae</taxon>
        <taxon>Cyperoideae</taxon>
        <taxon>Cariceae</taxon>
        <taxon>Carex</taxon>
        <taxon>Carex subgen. Euthyceras</taxon>
    </lineage>
</organism>
<dbReference type="Pfam" id="PF05859">
    <property type="entry name" value="Mis12"/>
    <property type="match status" value="1"/>
</dbReference>
<evidence type="ECO:0000256" key="8">
    <source>
        <dbReference type="ARBA" id="ARBA00023306"/>
    </source>
</evidence>